<evidence type="ECO:0000313" key="1">
    <source>
        <dbReference type="EMBL" id="CAD9676916.1"/>
    </source>
</evidence>
<reference evidence="1" key="1">
    <citation type="submission" date="2021-01" db="EMBL/GenBank/DDBJ databases">
        <authorList>
            <person name="Corre E."/>
            <person name="Pelletier E."/>
            <person name="Niang G."/>
            <person name="Scheremetjew M."/>
            <person name="Finn R."/>
            <person name="Kale V."/>
            <person name="Holt S."/>
            <person name="Cochrane G."/>
            <person name="Meng A."/>
            <person name="Brown T."/>
            <person name="Cohen L."/>
        </authorList>
    </citation>
    <scope>NUCLEOTIDE SEQUENCE</scope>
    <source>
        <strain evidence="1">NY070348D</strain>
    </source>
</reference>
<sequence>MMSVDKLEKYIDDFERDVHARRMVGNYVSEEDNVLDFGVGSDSDSLSEYLEAERSAGMMFETRSESGNDENAGFNTAGQPDSVQDYQVNGTDKIGSSMRELLNEFKKGLALDGVKRNDPVVLAKEPPLGTVDQELCTTSALNTPENTLLPDGVERSDPLILVKAPSVEQQLSPKSALVDRGTDEKAHQEKVARVSKWMVCYDQVTRKVYFYDPAQGDLVDSIPNDLTELEMVACGGIVEHLECLHGKKVQSTRTSDSVHDSVLRCVEHLKKLDQISLVVPPSPSVESIDGVNSPLQESLSPSVLHAGLPDSLWSL</sequence>
<name>A0A7S2RPE8_9STRA</name>
<dbReference type="EMBL" id="HBHK01009049">
    <property type="protein sequence ID" value="CAD9676916.1"/>
    <property type="molecule type" value="Transcribed_RNA"/>
</dbReference>
<dbReference type="AlphaFoldDB" id="A0A7S2RPE8"/>
<accession>A0A7S2RPE8</accession>
<protein>
    <submittedName>
        <fullName evidence="1">Uncharacterized protein</fullName>
    </submittedName>
</protein>
<gene>
    <name evidence="1" type="ORF">QSP1433_LOCUS5589</name>
</gene>
<organism evidence="1">
    <name type="scientific">Mucochytrium quahogii</name>
    <dbReference type="NCBI Taxonomy" id="96639"/>
    <lineage>
        <taxon>Eukaryota</taxon>
        <taxon>Sar</taxon>
        <taxon>Stramenopiles</taxon>
        <taxon>Bigyra</taxon>
        <taxon>Labyrinthulomycetes</taxon>
        <taxon>Thraustochytrida</taxon>
        <taxon>Thraustochytriidae</taxon>
        <taxon>Mucochytrium</taxon>
    </lineage>
</organism>
<proteinExistence type="predicted"/>